<dbReference type="RefSeq" id="WP_189820794.1">
    <property type="nucleotide sequence ID" value="NZ_BMVC01000001.1"/>
</dbReference>
<evidence type="ECO:0000313" key="8">
    <source>
        <dbReference type="EMBL" id="GHC77905.1"/>
    </source>
</evidence>
<dbReference type="InterPro" id="IPR003838">
    <property type="entry name" value="ABC3_permease_C"/>
</dbReference>
<accession>A0A918WSA2</accession>
<feature type="transmembrane region" description="Helical" evidence="6">
    <location>
        <begin position="245"/>
        <end position="267"/>
    </location>
</feature>
<dbReference type="Pfam" id="PF02687">
    <property type="entry name" value="FtsX"/>
    <property type="match status" value="2"/>
</dbReference>
<reference evidence="8" key="2">
    <citation type="submission" date="2020-09" db="EMBL/GenBank/DDBJ databases">
        <authorList>
            <person name="Sun Q."/>
            <person name="Ohkuma M."/>
        </authorList>
    </citation>
    <scope>NUCLEOTIDE SEQUENCE</scope>
    <source>
        <strain evidence="8">JCM 4637</strain>
    </source>
</reference>
<comment type="caution">
    <text evidence="8">The sequence shown here is derived from an EMBL/GenBank/DDBJ whole genome shotgun (WGS) entry which is preliminary data.</text>
</comment>
<feature type="transmembrane region" description="Helical" evidence="6">
    <location>
        <begin position="21"/>
        <end position="45"/>
    </location>
</feature>
<keyword evidence="2" id="KW-1003">Cell membrane</keyword>
<evidence type="ECO:0000256" key="2">
    <source>
        <dbReference type="ARBA" id="ARBA00022475"/>
    </source>
</evidence>
<evidence type="ECO:0000256" key="5">
    <source>
        <dbReference type="ARBA" id="ARBA00023136"/>
    </source>
</evidence>
<keyword evidence="4 6" id="KW-1133">Transmembrane helix</keyword>
<feature type="transmembrane region" description="Helical" evidence="6">
    <location>
        <begin position="697"/>
        <end position="718"/>
    </location>
</feature>
<feature type="transmembrane region" description="Helical" evidence="6">
    <location>
        <begin position="360"/>
        <end position="380"/>
    </location>
</feature>
<evidence type="ECO:0000256" key="3">
    <source>
        <dbReference type="ARBA" id="ARBA00022692"/>
    </source>
</evidence>
<evidence type="ECO:0000256" key="1">
    <source>
        <dbReference type="ARBA" id="ARBA00004651"/>
    </source>
</evidence>
<feature type="domain" description="ABC3 transporter permease C-terminal" evidence="7">
    <location>
        <begin position="646"/>
        <end position="748"/>
    </location>
</feature>
<gene>
    <name evidence="8" type="ORF">GCM10010334_02710</name>
</gene>
<name>A0A918WSA2_9ACTN</name>
<proteinExistence type="predicted"/>
<dbReference type="EMBL" id="BMVC01000001">
    <property type="protein sequence ID" value="GHC77905.1"/>
    <property type="molecule type" value="Genomic_DNA"/>
</dbReference>
<protein>
    <submittedName>
        <fullName evidence="8">Membrane protein</fullName>
    </submittedName>
</protein>
<keyword evidence="5 6" id="KW-0472">Membrane</keyword>
<dbReference type="PANTHER" id="PTHR30287">
    <property type="entry name" value="MEMBRANE COMPONENT OF PREDICTED ABC SUPERFAMILY METABOLITE UPTAKE TRANSPORTER"/>
    <property type="match status" value="1"/>
</dbReference>
<dbReference type="AlphaFoldDB" id="A0A918WSA2"/>
<feature type="transmembrane region" description="Helical" evidence="6">
    <location>
        <begin position="730"/>
        <end position="753"/>
    </location>
</feature>
<sequence>MSALDDLRLGARFAVNGGREGWIRTILTAIGVGCGVALLLVTSAIPNALAARDQRDNARGEFVGEQSLDKPGRDTLLIGTVWSDYHDLSVRGRVLRPEGPGAPVPPGLSVLPKPGELAVSPALKELLDSPEGDLLKKRLNGPVTAVIGDQGLAGPNELAYYQGSDTLVRDEASRINRFQGFPQEGLDPILMLLVLVAFVVLLIPVAVLIAAAVRFGGERRDRRLAALRLVGADGRMTRWVAAGEALVGALFGLVVGAGLFFAARSMAGLITLERISVFPSDLAPAPALVVLVCLAVPAAAVLVTLLAMRGVVVEPLGVVRTAKPVRRRVWWRVLLPVAGLALLLPQIRRGDGGGHFDQNFVVLGTAMLLIGVTVLLPWVVEAVVTRLGKGPVSFQLAVRRLQLSSGTAARAANGIAVAVAGAIALQMLLSGTGEHYTRDNGASESEMQVAVHAASPAAPGADQLRKDLAAITGVEKTFAYARTGLGDSPSGGEHYADVTVADCTALRELVELTSCKDGDVFLAAGKDLKGFTPGHAYFLDPAMPGEPESRLSWTLPAGAPTVPLKPAVGRYPVNGVFATPSAMPAAVKPSYDHRFTLKLDLGVPNVVEHVRNTAYAADPMVQAMGMTDGQTDHRYVQIRRGVLAGAACVLLLIGASLLISQLEQLRERRKLLAALVAFGTKRSTLGWSVLWQTALPVGLGLLLAVAIGYGLGAVLLLMTGFRVGVDWRAIASMSGLGAGVVLLVSLLSMPALWRLMRPDGLRTE</sequence>
<comment type="subcellular location">
    <subcellularLocation>
        <location evidence="1">Cell membrane</location>
        <topology evidence="1">Multi-pass membrane protein</topology>
    </subcellularLocation>
</comment>
<evidence type="ECO:0000259" key="7">
    <source>
        <dbReference type="Pfam" id="PF02687"/>
    </source>
</evidence>
<evidence type="ECO:0000256" key="6">
    <source>
        <dbReference type="SAM" id="Phobius"/>
    </source>
</evidence>
<evidence type="ECO:0000313" key="9">
    <source>
        <dbReference type="Proteomes" id="UP000638353"/>
    </source>
</evidence>
<feature type="domain" description="ABC3 transporter permease C-terminal" evidence="7">
    <location>
        <begin position="196"/>
        <end position="302"/>
    </location>
</feature>
<dbReference type="PANTHER" id="PTHR30287:SF2">
    <property type="entry name" value="BLL1001 PROTEIN"/>
    <property type="match status" value="1"/>
</dbReference>
<dbReference type="GO" id="GO:0005886">
    <property type="term" value="C:plasma membrane"/>
    <property type="evidence" value="ECO:0007669"/>
    <property type="project" value="UniProtKB-SubCell"/>
</dbReference>
<keyword evidence="3 6" id="KW-0812">Transmembrane</keyword>
<reference evidence="8" key="1">
    <citation type="journal article" date="2014" name="Int. J. Syst. Evol. Microbiol.">
        <title>Complete genome sequence of Corynebacterium casei LMG S-19264T (=DSM 44701T), isolated from a smear-ripened cheese.</title>
        <authorList>
            <consortium name="US DOE Joint Genome Institute (JGI-PGF)"/>
            <person name="Walter F."/>
            <person name="Albersmeier A."/>
            <person name="Kalinowski J."/>
            <person name="Ruckert C."/>
        </authorList>
    </citation>
    <scope>NUCLEOTIDE SEQUENCE</scope>
    <source>
        <strain evidence="8">JCM 4637</strain>
    </source>
</reference>
<feature type="transmembrane region" description="Helical" evidence="6">
    <location>
        <begin position="641"/>
        <end position="659"/>
    </location>
</feature>
<dbReference type="InterPro" id="IPR038766">
    <property type="entry name" value="Membrane_comp_ABC_pdt"/>
</dbReference>
<feature type="transmembrane region" description="Helical" evidence="6">
    <location>
        <begin position="287"/>
        <end position="308"/>
    </location>
</feature>
<feature type="transmembrane region" description="Helical" evidence="6">
    <location>
        <begin position="189"/>
        <end position="213"/>
    </location>
</feature>
<dbReference type="Proteomes" id="UP000638353">
    <property type="component" value="Unassembled WGS sequence"/>
</dbReference>
<organism evidence="8 9">
    <name type="scientific">Streptomyces finlayi</name>
    <dbReference type="NCBI Taxonomy" id="67296"/>
    <lineage>
        <taxon>Bacteria</taxon>
        <taxon>Bacillati</taxon>
        <taxon>Actinomycetota</taxon>
        <taxon>Actinomycetes</taxon>
        <taxon>Kitasatosporales</taxon>
        <taxon>Streptomycetaceae</taxon>
        <taxon>Streptomyces</taxon>
    </lineage>
</organism>
<evidence type="ECO:0000256" key="4">
    <source>
        <dbReference type="ARBA" id="ARBA00022989"/>
    </source>
</evidence>
<feature type="transmembrane region" description="Helical" evidence="6">
    <location>
        <begin position="329"/>
        <end position="348"/>
    </location>
</feature>